<evidence type="ECO:0000256" key="2">
    <source>
        <dbReference type="ARBA" id="ARBA00022448"/>
    </source>
</evidence>
<evidence type="ECO:0000256" key="1">
    <source>
        <dbReference type="ARBA" id="ARBA00005417"/>
    </source>
</evidence>
<keyword evidence="2" id="KW-0813">Transport</keyword>
<dbReference type="AlphaFoldDB" id="A0A930B9U6"/>
<dbReference type="InterPro" id="IPR003439">
    <property type="entry name" value="ABC_transporter-like_ATP-bd"/>
</dbReference>
<reference evidence="4" key="1">
    <citation type="submission" date="2020-04" db="EMBL/GenBank/DDBJ databases">
        <title>Deep metagenomics examines the oral microbiome during advanced dental caries in children, revealing novel taxa and co-occurrences with host molecules.</title>
        <authorList>
            <person name="Baker J.L."/>
            <person name="Morton J.T."/>
            <person name="Dinis M."/>
            <person name="Alvarez R."/>
            <person name="Tran N.C."/>
            <person name="Knight R."/>
            <person name="Edlund A."/>
        </authorList>
    </citation>
    <scope>NUCLEOTIDE SEQUENCE</scope>
    <source>
        <strain evidence="4">JCVI_32_bin.14</strain>
    </source>
</reference>
<organism evidence="4 5">
    <name type="scientific">Dialister invisus</name>
    <dbReference type="NCBI Taxonomy" id="218538"/>
    <lineage>
        <taxon>Bacteria</taxon>
        <taxon>Bacillati</taxon>
        <taxon>Bacillota</taxon>
        <taxon>Negativicutes</taxon>
        <taxon>Veillonellales</taxon>
        <taxon>Veillonellaceae</taxon>
        <taxon>Dialister</taxon>
    </lineage>
</organism>
<evidence type="ECO:0000259" key="3">
    <source>
        <dbReference type="Pfam" id="PF00005"/>
    </source>
</evidence>
<dbReference type="Pfam" id="PF00005">
    <property type="entry name" value="ABC_tran"/>
    <property type="match status" value="1"/>
</dbReference>
<dbReference type="InterPro" id="IPR050153">
    <property type="entry name" value="Metal_Ion_Import_ABC"/>
</dbReference>
<dbReference type="PANTHER" id="PTHR42734">
    <property type="entry name" value="METAL TRANSPORT SYSTEM ATP-BINDING PROTEIN TM_0124-RELATED"/>
    <property type="match status" value="1"/>
</dbReference>
<dbReference type="InterPro" id="IPR027417">
    <property type="entry name" value="P-loop_NTPase"/>
</dbReference>
<dbReference type="GO" id="GO:0016887">
    <property type="term" value="F:ATP hydrolysis activity"/>
    <property type="evidence" value="ECO:0007669"/>
    <property type="project" value="InterPro"/>
</dbReference>
<gene>
    <name evidence="4" type="ORF">HXL70_08890</name>
</gene>
<keyword evidence="4" id="KW-0547">Nucleotide-binding</keyword>
<evidence type="ECO:0000313" key="4">
    <source>
        <dbReference type="EMBL" id="MBF1130134.1"/>
    </source>
</evidence>
<proteinExistence type="inferred from homology"/>
<accession>A0A930B9U6</accession>
<comment type="caution">
    <text evidence="4">The sequence shown here is derived from an EMBL/GenBank/DDBJ whole genome shotgun (WGS) entry which is preliminary data.</text>
</comment>
<dbReference type="Gene3D" id="3.40.50.300">
    <property type="entry name" value="P-loop containing nucleotide triphosphate hydrolases"/>
    <property type="match status" value="1"/>
</dbReference>
<feature type="non-terminal residue" evidence="4">
    <location>
        <position position="1"/>
    </location>
</feature>
<keyword evidence="4" id="KW-0067">ATP-binding</keyword>
<dbReference type="PANTHER" id="PTHR42734:SF6">
    <property type="entry name" value="MOLYBDATE IMPORT ATP-BINDING PROTEIN MOLC"/>
    <property type="match status" value="1"/>
</dbReference>
<dbReference type="SUPFAM" id="SSF52540">
    <property type="entry name" value="P-loop containing nucleoside triphosphate hydrolases"/>
    <property type="match status" value="1"/>
</dbReference>
<feature type="domain" description="ABC transporter" evidence="3">
    <location>
        <begin position="50"/>
        <end position="84"/>
    </location>
</feature>
<name>A0A930B9U6_9FIRM</name>
<protein>
    <submittedName>
        <fullName evidence="4">ABC transporter ATP-binding protein</fullName>
    </submittedName>
</protein>
<feature type="non-terminal residue" evidence="4">
    <location>
        <position position="90"/>
    </location>
</feature>
<dbReference type="Proteomes" id="UP000757890">
    <property type="component" value="Unassembled WGS sequence"/>
</dbReference>
<evidence type="ECO:0000313" key="5">
    <source>
        <dbReference type="Proteomes" id="UP000757890"/>
    </source>
</evidence>
<comment type="similarity">
    <text evidence="1">Belongs to the ABC transporter superfamily.</text>
</comment>
<sequence>LCTGRSAHRRAYFHCRRPYLPLDRNPPLWGGTAMIEIKDLSYTIGKKEILKNISFTVNKGSMTCIVGPNGCGKSTLLTHISRRFPSRNSI</sequence>
<dbReference type="GO" id="GO:0005524">
    <property type="term" value="F:ATP binding"/>
    <property type="evidence" value="ECO:0007669"/>
    <property type="project" value="UniProtKB-KW"/>
</dbReference>
<dbReference type="EMBL" id="JABZMK010000106">
    <property type="protein sequence ID" value="MBF1130134.1"/>
    <property type="molecule type" value="Genomic_DNA"/>
</dbReference>